<dbReference type="Ensembl" id="ENSNFUT00015037563.1">
    <property type="protein sequence ID" value="ENSNFUP00015035974.1"/>
    <property type="gene ID" value="ENSNFUG00015017438.1"/>
</dbReference>
<evidence type="ECO:0000256" key="12">
    <source>
        <dbReference type="ARBA" id="ARBA00022801"/>
    </source>
</evidence>
<dbReference type="PROSITE" id="PS50878">
    <property type="entry name" value="RT_POL"/>
    <property type="match status" value="1"/>
</dbReference>
<dbReference type="InterPro" id="IPR021109">
    <property type="entry name" value="Peptidase_aspartic_dom_sf"/>
</dbReference>
<keyword evidence="16" id="KW-0239">DNA-directed DNA polymerase</keyword>
<keyword evidence="10" id="KW-0064">Aspartyl protease</keyword>
<dbReference type="Pfam" id="PF00078">
    <property type="entry name" value="RVT_1"/>
    <property type="match status" value="1"/>
</dbReference>
<dbReference type="InterPro" id="IPR041373">
    <property type="entry name" value="RT_RNaseH"/>
</dbReference>
<dbReference type="PROSITE" id="PS50994">
    <property type="entry name" value="INTEGRASE"/>
    <property type="match status" value="1"/>
</dbReference>
<evidence type="ECO:0000259" key="22">
    <source>
        <dbReference type="PROSITE" id="PS50878"/>
    </source>
</evidence>
<dbReference type="InterPro" id="IPR043502">
    <property type="entry name" value="DNA/RNA_pol_sf"/>
</dbReference>
<dbReference type="Pfam" id="PF00385">
    <property type="entry name" value="Chromo"/>
    <property type="match status" value="1"/>
</dbReference>
<dbReference type="PROSITE" id="PS50013">
    <property type="entry name" value="CHROMO_2"/>
    <property type="match status" value="1"/>
</dbReference>
<keyword evidence="25" id="KW-1185">Reference proteome</keyword>
<dbReference type="Pfam" id="PF13650">
    <property type="entry name" value="Asp_protease_2"/>
    <property type="match status" value="1"/>
</dbReference>
<dbReference type="Gene3D" id="2.40.50.40">
    <property type="match status" value="1"/>
</dbReference>
<dbReference type="FunFam" id="1.10.340.70:FF:000001">
    <property type="entry name" value="Retrovirus-related Pol polyprotein from transposon gypsy-like Protein"/>
    <property type="match status" value="1"/>
</dbReference>
<dbReference type="GO" id="GO:0006310">
    <property type="term" value="P:DNA recombination"/>
    <property type="evidence" value="ECO:0007669"/>
    <property type="project" value="UniProtKB-KW"/>
</dbReference>
<dbReference type="GeneTree" id="ENSGT01060000248608"/>
<evidence type="ECO:0000256" key="4">
    <source>
        <dbReference type="ARBA" id="ARBA00012493"/>
    </source>
</evidence>
<dbReference type="Proteomes" id="UP000694548">
    <property type="component" value="Chromosome sgr13"/>
</dbReference>
<dbReference type="Gene3D" id="1.10.340.70">
    <property type="match status" value="1"/>
</dbReference>
<dbReference type="Pfam" id="PF17921">
    <property type="entry name" value="Integrase_H2C2"/>
    <property type="match status" value="1"/>
</dbReference>
<reference evidence="24" key="2">
    <citation type="submission" date="2025-08" db="UniProtKB">
        <authorList>
            <consortium name="Ensembl"/>
        </authorList>
    </citation>
    <scope>IDENTIFICATION</scope>
</reference>
<evidence type="ECO:0000256" key="11">
    <source>
        <dbReference type="ARBA" id="ARBA00022759"/>
    </source>
</evidence>
<evidence type="ECO:0000256" key="15">
    <source>
        <dbReference type="ARBA" id="ARBA00022918"/>
    </source>
</evidence>
<keyword evidence="9" id="KW-0479">Metal-binding</keyword>
<dbReference type="InterPro" id="IPR041588">
    <property type="entry name" value="Integrase_H2C2"/>
</dbReference>
<dbReference type="SMART" id="SM00298">
    <property type="entry name" value="CHROMO"/>
    <property type="match status" value="1"/>
</dbReference>
<reference evidence="24" key="1">
    <citation type="submission" date="2014-08" db="EMBL/GenBank/DDBJ databases">
        <authorList>
            <person name="Senf B."/>
            <person name="Petzold A."/>
            <person name="Downie B.R."/>
            <person name="Koch P."/>
            <person name="Platzer M."/>
        </authorList>
    </citation>
    <scope>NUCLEOTIDE SEQUENCE [LARGE SCALE GENOMIC DNA]</scope>
    <source>
        <strain evidence="24">GRZ</strain>
    </source>
</reference>
<evidence type="ECO:0000256" key="19">
    <source>
        <dbReference type="ARBA" id="ARBA00039658"/>
    </source>
</evidence>
<dbReference type="EC" id="2.7.7.49" evidence="4"/>
<keyword evidence="8" id="KW-0540">Nuclease</keyword>
<dbReference type="Pfam" id="PF17917">
    <property type="entry name" value="RT_RNaseH"/>
    <property type="match status" value="1"/>
</dbReference>
<keyword evidence="11" id="KW-0255">Endonuclease</keyword>
<evidence type="ECO:0000313" key="25">
    <source>
        <dbReference type="Proteomes" id="UP000694548"/>
    </source>
</evidence>
<evidence type="ECO:0000256" key="3">
    <source>
        <dbReference type="ARBA" id="ARBA00012180"/>
    </source>
</evidence>
<dbReference type="InterPro" id="IPR050951">
    <property type="entry name" value="Retrovirus_Pol_polyprotein"/>
</dbReference>
<evidence type="ECO:0000256" key="10">
    <source>
        <dbReference type="ARBA" id="ARBA00022750"/>
    </source>
</evidence>
<feature type="region of interest" description="Disordered" evidence="20">
    <location>
        <begin position="964"/>
        <end position="986"/>
    </location>
</feature>
<evidence type="ECO:0000313" key="24">
    <source>
        <dbReference type="Ensembl" id="ENSNFUP00015035974.1"/>
    </source>
</evidence>
<evidence type="ECO:0000256" key="2">
    <source>
        <dbReference type="ARBA" id="ARBA00010879"/>
    </source>
</evidence>
<evidence type="ECO:0000256" key="7">
    <source>
        <dbReference type="ARBA" id="ARBA00022695"/>
    </source>
</evidence>
<dbReference type="GO" id="GO:0005634">
    <property type="term" value="C:nucleus"/>
    <property type="evidence" value="ECO:0007669"/>
    <property type="project" value="UniProtKB-SubCell"/>
</dbReference>
<keyword evidence="7" id="KW-0548">Nucleotidyltransferase</keyword>
<dbReference type="InterPro" id="IPR023780">
    <property type="entry name" value="Chromo_domain"/>
</dbReference>
<dbReference type="GO" id="GO:0015074">
    <property type="term" value="P:DNA integration"/>
    <property type="evidence" value="ECO:0007669"/>
    <property type="project" value="UniProtKB-KW"/>
</dbReference>
<evidence type="ECO:0000256" key="16">
    <source>
        <dbReference type="ARBA" id="ARBA00022932"/>
    </source>
</evidence>
<dbReference type="GO" id="GO:0003677">
    <property type="term" value="F:DNA binding"/>
    <property type="evidence" value="ECO:0007669"/>
    <property type="project" value="UniProtKB-KW"/>
</dbReference>
<dbReference type="CDD" id="cd09274">
    <property type="entry name" value="RNase_HI_RT_Ty3"/>
    <property type="match status" value="1"/>
</dbReference>
<dbReference type="SUPFAM" id="SSF53098">
    <property type="entry name" value="Ribonuclease H-like"/>
    <property type="match status" value="1"/>
</dbReference>
<keyword evidence="18" id="KW-0233">DNA recombination</keyword>
<dbReference type="SUPFAM" id="SSF54160">
    <property type="entry name" value="Chromo domain-like"/>
    <property type="match status" value="1"/>
</dbReference>
<comment type="similarity">
    <text evidence="2">Belongs to the beta type-B retroviral polymerase family. HERV class-II K(HML-2) pol subfamily.</text>
</comment>
<feature type="domain" description="Integrase catalytic" evidence="23">
    <location>
        <begin position="766"/>
        <end position="925"/>
    </location>
</feature>
<dbReference type="GO" id="GO:0004190">
    <property type="term" value="F:aspartic-type endopeptidase activity"/>
    <property type="evidence" value="ECO:0007669"/>
    <property type="project" value="UniProtKB-KW"/>
</dbReference>
<comment type="subcellular location">
    <subcellularLocation>
        <location evidence="1">Nucleus</location>
    </subcellularLocation>
</comment>
<keyword evidence="12" id="KW-0378">Hydrolase</keyword>
<dbReference type="Gene3D" id="3.10.20.370">
    <property type="match status" value="1"/>
</dbReference>
<feature type="compositionally biased region" description="Polar residues" evidence="20">
    <location>
        <begin position="1138"/>
        <end position="1157"/>
    </location>
</feature>
<dbReference type="InterPro" id="IPR000477">
    <property type="entry name" value="RT_dom"/>
</dbReference>
<dbReference type="FunFam" id="3.30.70.270:FF:000020">
    <property type="entry name" value="Transposon Tf2-6 polyprotein-like Protein"/>
    <property type="match status" value="1"/>
</dbReference>
<dbReference type="Gene3D" id="3.30.420.10">
    <property type="entry name" value="Ribonuclease H-like superfamily/Ribonuclease H"/>
    <property type="match status" value="1"/>
</dbReference>
<evidence type="ECO:0000256" key="9">
    <source>
        <dbReference type="ARBA" id="ARBA00022723"/>
    </source>
</evidence>
<dbReference type="Pfam" id="PF24626">
    <property type="entry name" value="SH3_Tf2-1"/>
    <property type="match status" value="1"/>
</dbReference>
<dbReference type="FunFam" id="3.10.20.370:FF:000003">
    <property type="entry name" value="Transposon Tf2-6 polyprotein"/>
    <property type="match status" value="1"/>
</dbReference>
<dbReference type="InterPro" id="IPR012337">
    <property type="entry name" value="RNaseH-like_sf"/>
</dbReference>
<keyword evidence="5" id="KW-0645">Protease</keyword>
<dbReference type="InterPro" id="IPR001584">
    <property type="entry name" value="Integrase_cat-core"/>
</dbReference>
<reference evidence="24" key="3">
    <citation type="submission" date="2025-09" db="UniProtKB">
        <authorList>
            <consortium name="Ensembl"/>
        </authorList>
    </citation>
    <scope>IDENTIFICATION</scope>
</reference>
<dbReference type="InterPro" id="IPR056924">
    <property type="entry name" value="SH3_Tf2-1"/>
</dbReference>
<evidence type="ECO:0000256" key="1">
    <source>
        <dbReference type="ARBA" id="ARBA00004123"/>
    </source>
</evidence>
<dbReference type="InterPro" id="IPR000953">
    <property type="entry name" value="Chromo/chromo_shadow_dom"/>
</dbReference>
<evidence type="ECO:0000256" key="6">
    <source>
        <dbReference type="ARBA" id="ARBA00022679"/>
    </source>
</evidence>
<evidence type="ECO:0000256" key="18">
    <source>
        <dbReference type="ARBA" id="ARBA00023172"/>
    </source>
</evidence>
<feature type="region of interest" description="Disordered" evidence="20">
    <location>
        <begin position="1120"/>
        <end position="1157"/>
    </location>
</feature>
<feature type="domain" description="Reverse transcriptase" evidence="22">
    <location>
        <begin position="245"/>
        <end position="425"/>
    </location>
</feature>
<dbReference type="PANTHER" id="PTHR37984">
    <property type="entry name" value="PROTEIN CBG26694"/>
    <property type="match status" value="1"/>
</dbReference>
<sequence length="1157" mass="129557">MRLLRRTGPSALLLSFPAGKRRLQVGSSRGVLLGSAGTPSTRTMLPVTLHLAQGPVELEALLDSGAADCFMDKDLAARLHIPLSALHRTIPVTSVDGTPLQPYPIHQETVDLRMDVPPHSETLRFLIITAPLSPLILGHSWFLRHNPQISWSTGRVLTWGAACHSHVPSQPDSEPETPDVDVSQIPSCYHDLARVFSKTPTTTLPPHRPYDLEIKLQPGTVPPQGRLYSLFPAETQAMEAYITEALQQGFIRPSTLPGAAGFFFVKKKEGGLRPCIDYRGLNKITVHDRHPLPLMSTALDVVSQSAIFTKLDLRSAYNLVRIKQGEEWKTAFITPTGHWEDLVMPFGLCNSPAVFQRLITDVLRDMLGRWVFVYLDDILIYSRTLDEHITHVRAVLSRLLENGLYCKLEKCAFHQETISFLGFVVSSRGFSMDPQKVQAVAQWPQPTSLKQLQSFLGFANFYRRFIRGFSSIAAPLTALTKSSNQTHPFRFTPEATQAFRTLVHRFTTAPLLVHPDTTKPFIVEVDASEVGAGAVLSQRGPDSKLHPCAYFSRKFTPTQRNYGVGDRELLAIKWALEEWRQWLLGAQDPFTIWTDHQNLIHIQNARQLNPRQARWALFFESYHFHLAYRPGSKNLKADALSRHHAQSAPVKEPPPILPAQRFVAALHWPVEDAIRAALPTEPAPADTPSNRLYVPSTCRSEALAWGHASRLAGHQGETRTLQFLRRALWWPSMAKDVHEYVAACSTCARSKTPNQPPAGDLHPLPVPHRPWSHIGLDFVTGLPPVNQLDTVLTIVDRFSKAVHLVALSGLPTAKQTAEVLLEQVVRLHGFPQDIVSDRGPQFMSRFWKAFCRLVGASSSLSSGYHPQTNGQTERANQQLGRYLRCFASSQPTTWPKHLLWAEMSHNLHVSSATGLSPFELCNGYQPPLFPHQEPETEVPVAQLLVRRCRLAWIRARAAITRANTEYSRQHKRRHRPGPTFQPGDNVWVSTRNMRLPAGSKKLSPRFLGPYPVERVINPVAYRIRLPRSLKVHPVFHVSQLRPVRTSPLAPPPVPASPPRGVCGDGVYAVRRLLDARRRGRGWQYLVDWADYGPEERSWEPSRVILDPSLITDFWARRSGTSGAVPRVGGPVTQPPAQPSTSSREAPQSRSDSITQHP</sequence>
<evidence type="ECO:0000256" key="17">
    <source>
        <dbReference type="ARBA" id="ARBA00023125"/>
    </source>
</evidence>
<dbReference type="GO" id="GO:0004523">
    <property type="term" value="F:RNA-DNA hybrid ribonuclease activity"/>
    <property type="evidence" value="ECO:0007669"/>
    <property type="project" value="UniProtKB-EC"/>
</dbReference>
<dbReference type="CDD" id="cd01647">
    <property type="entry name" value="RT_LTR"/>
    <property type="match status" value="1"/>
</dbReference>
<evidence type="ECO:0000256" key="20">
    <source>
        <dbReference type="SAM" id="MobiDB-lite"/>
    </source>
</evidence>
<evidence type="ECO:0000256" key="5">
    <source>
        <dbReference type="ARBA" id="ARBA00022670"/>
    </source>
</evidence>
<evidence type="ECO:0000256" key="14">
    <source>
        <dbReference type="ARBA" id="ARBA00022908"/>
    </source>
</evidence>
<proteinExistence type="inferred from homology"/>
<dbReference type="SUPFAM" id="SSF56672">
    <property type="entry name" value="DNA/RNA polymerases"/>
    <property type="match status" value="1"/>
</dbReference>
<accession>A0A8C6NZ83</accession>
<evidence type="ECO:0000259" key="23">
    <source>
        <dbReference type="PROSITE" id="PS50994"/>
    </source>
</evidence>
<dbReference type="Gene3D" id="2.40.70.10">
    <property type="entry name" value="Acid Proteases"/>
    <property type="match status" value="1"/>
</dbReference>
<dbReference type="InterPro" id="IPR043128">
    <property type="entry name" value="Rev_trsase/Diguanyl_cyclase"/>
</dbReference>
<dbReference type="GO" id="GO:0003887">
    <property type="term" value="F:DNA-directed DNA polymerase activity"/>
    <property type="evidence" value="ECO:0007669"/>
    <property type="project" value="UniProtKB-KW"/>
</dbReference>
<dbReference type="InterPro" id="IPR036397">
    <property type="entry name" value="RNaseH_sf"/>
</dbReference>
<dbReference type="SUPFAM" id="SSF50630">
    <property type="entry name" value="Acid proteases"/>
    <property type="match status" value="1"/>
</dbReference>
<dbReference type="CDD" id="cd00303">
    <property type="entry name" value="retropepsin_like"/>
    <property type="match status" value="1"/>
</dbReference>
<evidence type="ECO:0000256" key="8">
    <source>
        <dbReference type="ARBA" id="ARBA00022722"/>
    </source>
</evidence>
<feature type="domain" description="Chromo" evidence="21">
    <location>
        <begin position="1067"/>
        <end position="1117"/>
    </location>
</feature>
<keyword evidence="17" id="KW-0238">DNA-binding</keyword>
<name>A0A8C6NZ83_NOTFU</name>
<dbReference type="GO" id="GO:0046872">
    <property type="term" value="F:metal ion binding"/>
    <property type="evidence" value="ECO:0007669"/>
    <property type="project" value="UniProtKB-KW"/>
</dbReference>
<dbReference type="InterPro" id="IPR016197">
    <property type="entry name" value="Chromo-like_dom_sf"/>
</dbReference>
<dbReference type="Pfam" id="PF00665">
    <property type="entry name" value="rve"/>
    <property type="match status" value="1"/>
</dbReference>
<evidence type="ECO:0000259" key="21">
    <source>
        <dbReference type="PROSITE" id="PS50013"/>
    </source>
</evidence>
<keyword evidence="13" id="KW-0460">Magnesium</keyword>
<dbReference type="GO" id="GO:0006508">
    <property type="term" value="P:proteolysis"/>
    <property type="evidence" value="ECO:0007669"/>
    <property type="project" value="UniProtKB-KW"/>
</dbReference>
<keyword evidence="14" id="KW-0229">DNA integration</keyword>
<dbReference type="Gene3D" id="3.30.70.270">
    <property type="match status" value="2"/>
</dbReference>
<protein>
    <recommendedName>
        <fullName evidence="19">Gypsy retrotransposon integrase-like protein 1</fullName>
        <ecNumber evidence="4">2.7.7.49</ecNumber>
        <ecNumber evidence="3">3.1.26.4</ecNumber>
    </recommendedName>
</protein>
<dbReference type="GO" id="GO:0003964">
    <property type="term" value="F:RNA-directed DNA polymerase activity"/>
    <property type="evidence" value="ECO:0007669"/>
    <property type="project" value="UniProtKB-KW"/>
</dbReference>
<dbReference type="Gene3D" id="3.10.10.10">
    <property type="entry name" value="HIV Type 1 Reverse Transcriptase, subunit A, domain 1"/>
    <property type="match status" value="1"/>
</dbReference>
<organism evidence="24 25">
    <name type="scientific">Nothobranchius furzeri</name>
    <name type="common">Turquoise killifish</name>
    <dbReference type="NCBI Taxonomy" id="105023"/>
    <lineage>
        <taxon>Eukaryota</taxon>
        <taxon>Metazoa</taxon>
        <taxon>Chordata</taxon>
        <taxon>Craniata</taxon>
        <taxon>Vertebrata</taxon>
        <taxon>Euteleostomi</taxon>
        <taxon>Actinopterygii</taxon>
        <taxon>Neopterygii</taxon>
        <taxon>Teleostei</taxon>
        <taxon>Neoteleostei</taxon>
        <taxon>Acanthomorphata</taxon>
        <taxon>Ovalentaria</taxon>
        <taxon>Atherinomorphae</taxon>
        <taxon>Cyprinodontiformes</taxon>
        <taxon>Nothobranchiidae</taxon>
        <taxon>Nothobranchius</taxon>
    </lineage>
</organism>
<keyword evidence="15" id="KW-0695">RNA-directed DNA polymerase</keyword>
<dbReference type="AlphaFoldDB" id="A0A8C6NZ83"/>
<evidence type="ECO:0000256" key="13">
    <source>
        <dbReference type="ARBA" id="ARBA00022842"/>
    </source>
</evidence>
<dbReference type="FunFam" id="3.30.420.10:FF:000032">
    <property type="entry name" value="Retrovirus-related Pol polyprotein from transposon 297-like Protein"/>
    <property type="match status" value="1"/>
</dbReference>
<dbReference type="PANTHER" id="PTHR37984:SF5">
    <property type="entry name" value="PROTEIN NYNRIN-LIKE"/>
    <property type="match status" value="1"/>
</dbReference>
<keyword evidence="6" id="KW-0808">Transferase</keyword>
<dbReference type="EC" id="3.1.26.4" evidence="3"/>